<evidence type="ECO:0000256" key="1">
    <source>
        <dbReference type="SAM" id="MobiDB-lite"/>
    </source>
</evidence>
<dbReference type="RefSeq" id="WP_169606105.1">
    <property type="nucleotide sequence ID" value="NZ_CP051682.1"/>
</dbReference>
<feature type="compositionally biased region" description="Basic residues" evidence="1">
    <location>
        <begin position="269"/>
        <end position="292"/>
    </location>
</feature>
<dbReference type="PROSITE" id="PS51257">
    <property type="entry name" value="PROKAR_LIPOPROTEIN"/>
    <property type="match status" value="1"/>
</dbReference>
<gene>
    <name evidence="3" type="ORF">HH214_03945</name>
</gene>
<feature type="region of interest" description="Disordered" evidence="1">
    <location>
        <begin position="203"/>
        <end position="292"/>
    </location>
</feature>
<evidence type="ECO:0000313" key="4">
    <source>
        <dbReference type="Proteomes" id="UP000503278"/>
    </source>
</evidence>
<name>A0A7L5DY12_9SPHI</name>
<proteinExistence type="predicted"/>
<keyword evidence="2" id="KW-0732">Signal</keyword>
<dbReference type="EMBL" id="CP051682">
    <property type="protein sequence ID" value="QJD95088.1"/>
    <property type="molecule type" value="Genomic_DNA"/>
</dbReference>
<evidence type="ECO:0000313" key="3">
    <source>
        <dbReference type="EMBL" id="QJD95088.1"/>
    </source>
</evidence>
<feature type="signal peptide" evidence="2">
    <location>
        <begin position="1"/>
        <end position="17"/>
    </location>
</feature>
<evidence type="ECO:0008006" key="5">
    <source>
        <dbReference type="Google" id="ProtNLM"/>
    </source>
</evidence>
<keyword evidence="4" id="KW-1185">Reference proteome</keyword>
<organism evidence="3 4">
    <name type="scientific">Mucilaginibacter robiniae</name>
    <dbReference type="NCBI Taxonomy" id="2728022"/>
    <lineage>
        <taxon>Bacteria</taxon>
        <taxon>Pseudomonadati</taxon>
        <taxon>Bacteroidota</taxon>
        <taxon>Sphingobacteriia</taxon>
        <taxon>Sphingobacteriales</taxon>
        <taxon>Sphingobacteriaceae</taxon>
        <taxon>Mucilaginibacter</taxon>
    </lineage>
</organism>
<sequence length="292" mass="33052">MTVKHYTFLLLSGIALAGCNHSENKQTATATETTTVVTKSAKVMAPFRFHKSIEVAPGLTYDVLSWGRGSDSVGAYEILRSDSTGKNYTTTTADLEGKIVDVLNSDMDTDGNPELFIQTQATDSLHTSVVYAYEYNDAQAHKLDFPKLTKSQRKGYRGNDNFYIKDDKLMREFTANNTDEDGKATTQKRVLVYNLHGNELSVTEVKQDTTQKAATTSQPQTATTEKPKTEEKPATSTHQNTTHSSRSHREERSSSRRHHQEQHTSRRHESSRRHQSSSHSRHSESRHRRHRR</sequence>
<protein>
    <recommendedName>
        <fullName evidence="5">Type IV secretion protein Rhs</fullName>
    </recommendedName>
</protein>
<dbReference type="KEGG" id="mrob:HH214_03945"/>
<dbReference type="Proteomes" id="UP000503278">
    <property type="component" value="Chromosome"/>
</dbReference>
<dbReference type="AlphaFoldDB" id="A0A7L5DY12"/>
<reference evidence="3 4" key="1">
    <citation type="submission" date="2020-04" db="EMBL/GenBank/DDBJ databases">
        <title>Genome sequencing of novel species.</title>
        <authorList>
            <person name="Heo J."/>
            <person name="Kim S.-J."/>
            <person name="Kim J.-S."/>
            <person name="Hong S.-B."/>
            <person name="Kwon S.-W."/>
        </authorList>
    </citation>
    <scope>NUCLEOTIDE SEQUENCE [LARGE SCALE GENOMIC DNA]</scope>
    <source>
        <strain evidence="3 4">F39-2</strain>
    </source>
</reference>
<accession>A0A7L5DY12</accession>
<evidence type="ECO:0000256" key="2">
    <source>
        <dbReference type="SAM" id="SignalP"/>
    </source>
</evidence>
<feature type="chain" id="PRO_5029865212" description="Type IV secretion protein Rhs" evidence="2">
    <location>
        <begin position="18"/>
        <end position="292"/>
    </location>
</feature>
<feature type="compositionally biased region" description="Low complexity" evidence="1">
    <location>
        <begin position="210"/>
        <end position="224"/>
    </location>
</feature>